<dbReference type="Proteomes" id="UP000068603">
    <property type="component" value="Unassembled WGS sequence"/>
</dbReference>
<dbReference type="STRING" id="1503054.WT74_00930"/>
<dbReference type="Pfam" id="PF06995">
    <property type="entry name" value="Phage_P2_GpU"/>
    <property type="match status" value="1"/>
</dbReference>
<sequence>MMMSLNQFVFSLATAPYRELKRQRSWKHPTSSRIGVRDASQFAGVGNDTVTLSGSVAPDNGIGEIASVEALAQMGDVGDAYVLVDGQGYVYGAYVIESMDVTGTYHTKEGVPRKIDFNLTLKRVDDSALAAPPPAEDDSAPGDAPPAKNDGASDR</sequence>
<comment type="caution">
    <text evidence="2">The sequence shown here is derived from an EMBL/GenBank/DDBJ whole genome shotgun (WGS) entry which is preliminary data.</text>
</comment>
<accession>A0A108A9B8</accession>
<dbReference type="PIRSF" id="PIRSF029208">
    <property type="entry name" value="Phage_tail_GPU"/>
    <property type="match status" value="1"/>
</dbReference>
<evidence type="ECO:0000256" key="1">
    <source>
        <dbReference type="SAM" id="MobiDB-lite"/>
    </source>
</evidence>
<reference evidence="2 3" key="1">
    <citation type="submission" date="2015-11" db="EMBL/GenBank/DDBJ databases">
        <title>Expanding the genomic diversity of Burkholderia species for the development of highly accurate diagnostics.</title>
        <authorList>
            <person name="Sahl J."/>
            <person name="Keim P."/>
            <person name="Wagner D."/>
        </authorList>
    </citation>
    <scope>NUCLEOTIDE SEQUENCE [LARGE SCALE GENOMIC DNA]</scope>
    <source>
        <strain evidence="2 3">MSMB1960WGS</strain>
    </source>
</reference>
<evidence type="ECO:0000313" key="2">
    <source>
        <dbReference type="EMBL" id="KWA56472.1"/>
    </source>
</evidence>
<protein>
    <submittedName>
        <fullName evidence="2">Oxidoreductase</fullName>
    </submittedName>
</protein>
<dbReference type="InterPro" id="IPR009734">
    <property type="entry name" value="Myoviridae_GpU"/>
</dbReference>
<evidence type="ECO:0000313" key="3">
    <source>
        <dbReference type="Proteomes" id="UP000068603"/>
    </source>
</evidence>
<proteinExistence type="predicted"/>
<name>A0A108A9B8_9BURK</name>
<dbReference type="AlphaFoldDB" id="A0A108A9B8"/>
<dbReference type="EMBL" id="LPHB01000068">
    <property type="protein sequence ID" value="KWA56472.1"/>
    <property type="molecule type" value="Genomic_DNA"/>
</dbReference>
<gene>
    <name evidence="2" type="ORF">WT44_25020</name>
</gene>
<organism evidence="2">
    <name type="scientific">Burkholderia stagnalis</name>
    <dbReference type="NCBI Taxonomy" id="1503054"/>
    <lineage>
        <taxon>Bacteria</taxon>
        <taxon>Pseudomonadati</taxon>
        <taxon>Pseudomonadota</taxon>
        <taxon>Betaproteobacteria</taxon>
        <taxon>Burkholderiales</taxon>
        <taxon>Burkholderiaceae</taxon>
        <taxon>Burkholderia</taxon>
        <taxon>Burkholderia cepacia complex</taxon>
    </lineage>
</organism>
<dbReference type="InterPro" id="IPR016912">
    <property type="entry name" value="Phage_P2_GpU"/>
</dbReference>
<feature type="region of interest" description="Disordered" evidence="1">
    <location>
        <begin position="126"/>
        <end position="155"/>
    </location>
</feature>
<dbReference type="RefSeq" id="WP_060149334.1">
    <property type="nucleotide sequence ID" value="NZ_LPGD01000047.1"/>
</dbReference>